<gene>
    <name evidence="1" type="ORF">BJ878DRAFT_575317</name>
</gene>
<evidence type="ECO:0000313" key="1">
    <source>
        <dbReference type="EMBL" id="KAG9244928.1"/>
    </source>
</evidence>
<accession>A0A9P7Z3H6</accession>
<dbReference type="Pfam" id="PF11917">
    <property type="entry name" value="DUF3435"/>
    <property type="match status" value="1"/>
</dbReference>
<organism evidence="1 2">
    <name type="scientific">Calycina marina</name>
    <dbReference type="NCBI Taxonomy" id="1763456"/>
    <lineage>
        <taxon>Eukaryota</taxon>
        <taxon>Fungi</taxon>
        <taxon>Dikarya</taxon>
        <taxon>Ascomycota</taxon>
        <taxon>Pezizomycotina</taxon>
        <taxon>Leotiomycetes</taxon>
        <taxon>Helotiales</taxon>
        <taxon>Pezizellaceae</taxon>
        <taxon>Calycina</taxon>
    </lineage>
</organism>
<keyword evidence="2" id="KW-1185">Reference proteome</keyword>
<dbReference type="AlphaFoldDB" id="A0A9P7Z3H6"/>
<reference evidence="1" key="1">
    <citation type="journal article" date="2021" name="IMA Fungus">
        <title>Genomic characterization of three marine fungi, including Emericellopsis atlantica sp. nov. with signatures of a generalist lifestyle and marine biomass degradation.</title>
        <authorList>
            <person name="Hagestad O.C."/>
            <person name="Hou L."/>
            <person name="Andersen J.H."/>
            <person name="Hansen E.H."/>
            <person name="Altermark B."/>
            <person name="Li C."/>
            <person name="Kuhnert E."/>
            <person name="Cox R.J."/>
            <person name="Crous P.W."/>
            <person name="Spatafora J.W."/>
            <person name="Lail K."/>
            <person name="Amirebrahimi M."/>
            <person name="Lipzen A."/>
            <person name="Pangilinan J."/>
            <person name="Andreopoulos W."/>
            <person name="Hayes R.D."/>
            <person name="Ng V."/>
            <person name="Grigoriev I.V."/>
            <person name="Jackson S.A."/>
            <person name="Sutton T.D.S."/>
            <person name="Dobson A.D.W."/>
            <person name="Rama T."/>
        </authorList>
    </citation>
    <scope>NUCLEOTIDE SEQUENCE</scope>
    <source>
        <strain evidence="1">TRa3180A</strain>
    </source>
</reference>
<protein>
    <submittedName>
        <fullName evidence="1">Uncharacterized protein</fullName>
    </submittedName>
</protein>
<dbReference type="Proteomes" id="UP000887226">
    <property type="component" value="Unassembled WGS sequence"/>
</dbReference>
<name>A0A9P7Z3H6_9HELO</name>
<evidence type="ECO:0000313" key="2">
    <source>
        <dbReference type="Proteomes" id="UP000887226"/>
    </source>
</evidence>
<dbReference type="InterPro" id="IPR021842">
    <property type="entry name" value="DUF3435"/>
</dbReference>
<sequence length="223" mass="25781">MSERCLFVYTTIYYILQAPEIKLSQTGQYLRAASDSVRDQVLRHDPSTGVFGAAYRDQLVWFNVQDAFLDSNVSDDGLTRAFTHMSIRCNPGAPDHVSEKFMQQFYAQDPDTVDLHRQTRDSKAKIKSEHKFSKQASKKDQIGYQDLHKQLASAKKSLKKEIDDAKRTDCFFSIHNEMMKRQLERQQNPVVLKTTKWMSSPSIHTSFQNEHNYSSCFVISLEI</sequence>
<dbReference type="PANTHER" id="PTHR37535:SF4">
    <property type="entry name" value="FLUG DOMAIN-CONTAINING PROTEIN"/>
    <property type="match status" value="1"/>
</dbReference>
<proteinExistence type="predicted"/>
<dbReference type="EMBL" id="MU253875">
    <property type="protein sequence ID" value="KAG9244928.1"/>
    <property type="molecule type" value="Genomic_DNA"/>
</dbReference>
<comment type="caution">
    <text evidence="1">The sequence shown here is derived from an EMBL/GenBank/DDBJ whole genome shotgun (WGS) entry which is preliminary data.</text>
</comment>
<dbReference type="OrthoDB" id="4485682at2759"/>
<dbReference type="PANTHER" id="PTHR37535">
    <property type="entry name" value="FLUG DOMAIN PROTEIN"/>
    <property type="match status" value="1"/>
</dbReference>